<comment type="caution">
    <text evidence="7">The sequence shown here is derived from an EMBL/GenBank/DDBJ whole genome shotgun (WGS) entry which is preliminary data.</text>
</comment>
<dbReference type="Gene3D" id="3.30.1370.60">
    <property type="entry name" value="Hypothetical oxidoreductase yiak, domain 2"/>
    <property type="match status" value="1"/>
</dbReference>
<dbReference type="GO" id="GO:0047125">
    <property type="term" value="F:delta1-piperideine-2-carboxylate reductase activity"/>
    <property type="evidence" value="ECO:0007669"/>
    <property type="project" value="UniProtKB-EC"/>
</dbReference>
<dbReference type="InterPro" id="IPR043144">
    <property type="entry name" value="Mal/L-sulf/L-lact_DH-like_ah"/>
</dbReference>
<dbReference type="PANTHER" id="PTHR11091">
    <property type="entry name" value="OXIDOREDUCTASE-RELATED"/>
    <property type="match status" value="1"/>
</dbReference>
<dbReference type="GO" id="GO:0006560">
    <property type="term" value="P:proline metabolic process"/>
    <property type="evidence" value="ECO:0007669"/>
    <property type="project" value="UniProtKB-ARBA"/>
</dbReference>
<evidence type="ECO:0000313" key="8">
    <source>
        <dbReference type="Proteomes" id="UP001156140"/>
    </source>
</evidence>
<dbReference type="InterPro" id="IPR036111">
    <property type="entry name" value="Mal/L-sulfo/L-lacto_DH-like_sf"/>
</dbReference>
<dbReference type="SUPFAM" id="SSF89733">
    <property type="entry name" value="L-sulfolactate dehydrogenase-like"/>
    <property type="match status" value="1"/>
</dbReference>
<dbReference type="RefSeq" id="WP_281735490.1">
    <property type="nucleotide sequence ID" value="NZ_JAKETQ010000001.1"/>
</dbReference>
<name>A0AA41QM58_9HYPH</name>
<dbReference type="EC" id="1.5.1.21" evidence="5"/>
<dbReference type="AlphaFoldDB" id="A0AA41QM58"/>
<evidence type="ECO:0000313" key="7">
    <source>
        <dbReference type="EMBL" id="MCI0126707.1"/>
    </source>
</evidence>
<dbReference type="GO" id="GO:0050241">
    <property type="term" value="F:pyrroline-2-carboxylate reductase activity"/>
    <property type="evidence" value="ECO:0007669"/>
    <property type="project" value="UniProtKB-ARBA"/>
</dbReference>
<gene>
    <name evidence="7" type="ORF">ML536_07700</name>
</gene>
<sequence length="331" mass="34898">MTELLERIFLGAGASKAVASILANNCAACERDGSLSHGVFRMPGYVSSIASGWVDPKADPRIEDVGPAMVRVDAMNGFAQPALAAASALLIDKAAATGAAILAIRNSHHFSALWPDIEPFAERGLLAISAVNSFACAVPYGASKPVFGTNPIAYAAPRLGHPPLVADLATSSMANGDVQIAARECRALPRGYAVDGDGNPTTDPQVVLDSGALLTFGGHKGSAISLLIELLGAALTGGQFSYEVDWSAYPGAQTPHTGQFLILLDPDRGRGIEFAARTEQLIEQMFFAGLSRLPGSRRYERRAETMRDGIPIDAQELGRLERMAHDGAWQA</sequence>
<dbReference type="Pfam" id="PF02615">
    <property type="entry name" value="Ldh_2"/>
    <property type="match status" value="1"/>
</dbReference>
<dbReference type="InterPro" id="IPR003767">
    <property type="entry name" value="Malate/L-lactate_DH-like"/>
</dbReference>
<dbReference type="EMBL" id="JALAZD010000001">
    <property type="protein sequence ID" value="MCI0126707.1"/>
    <property type="molecule type" value="Genomic_DNA"/>
</dbReference>
<organism evidence="7 8">
    <name type="scientific">Paradevosia shaoguanensis</name>
    <dbReference type="NCBI Taxonomy" id="1335043"/>
    <lineage>
        <taxon>Bacteria</taxon>
        <taxon>Pseudomonadati</taxon>
        <taxon>Pseudomonadota</taxon>
        <taxon>Alphaproteobacteria</taxon>
        <taxon>Hyphomicrobiales</taxon>
        <taxon>Devosiaceae</taxon>
        <taxon>Paradevosia</taxon>
    </lineage>
</organism>
<dbReference type="PANTHER" id="PTHR11091:SF0">
    <property type="entry name" value="MALATE DEHYDROGENASE"/>
    <property type="match status" value="1"/>
</dbReference>
<evidence type="ECO:0000256" key="2">
    <source>
        <dbReference type="ARBA" id="ARBA00023002"/>
    </source>
</evidence>
<dbReference type="FunFam" id="3.30.1370.60:FF:000002">
    <property type="entry name" value="Malate/L-lactate family dehydrogenase"/>
    <property type="match status" value="1"/>
</dbReference>
<dbReference type="Gene3D" id="1.10.1530.10">
    <property type="match status" value="1"/>
</dbReference>
<dbReference type="InterPro" id="IPR043143">
    <property type="entry name" value="Mal/L-sulf/L-lact_DH-like_NADP"/>
</dbReference>
<comment type="similarity">
    <text evidence="1">Belongs to the LDH2/MDH2 oxidoreductase family.</text>
</comment>
<comment type="catalytic activity">
    <reaction evidence="3">
        <text>L-pipecolate + NADP(+) = Delta(1)-piperideine-2-carboxylate + NADPH + H(+)</text>
        <dbReference type="Rhea" id="RHEA:12524"/>
        <dbReference type="ChEBI" id="CHEBI:15378"/>
        <dbReference type="ChEBI" id="CHEBI:57783"/>
        <dbReference type="ChEBI" id="CHEBI:58349"/>
        <dbReference type="ChEBI" id="CHEBI:61185"/>
        <dbReference type="ChEBI" id="CHEBI:77631"/>
        <dbReference type="EC" id="1.5.1.21"/>
    </reaction>
</comment>
<evidence type="ECO:0000256" key="5">
    <source>
        <dbReference type="ARBA" id="ARBA00066966"/>
    </source>
</evidence>
<dbReference type="Proteomes" id="UP001156140">
    <property type="component" value="Unassembled WGS sequence"/>
</dbReference>
<comment type="catalytic activity">
    <reaction evidence="4">
        <text>L-proline + NADP(+) = 1-pyrroline-2-carboxylate + NADPH + H(+)</text>
        <dbReference type="Rhea" id="RHEA:20317"/>
        <dbReference type="ChEBI" id="CHEBI:15378"/>
        <dbReference type="ChEBI" id="CHEBI:39785"/>
        <dbReference type="ChEBI" id="CHEBI:57783"/>
        <dbReference type="ChEBI" id="CHEBI:58349"/>
        <dbReference type="ChEBI" id="CHEBI:60039"/>
        <dbReference type="EC" id="1.5.1.21"/>
    </reaction>
</comment>
<evidence type="ECO:0000256" key="4">
    <source>
        <dbReference type="ARBA" id="ARBA00052446"/>
    </source>
</evidence>
<evidence type="ECO:0000256" key="3">
    <source>
        <dbReference type="ARBA" id="ARBA00050122"/>
    </source>
</evidence>
<accession>A0AA41QM58</accession>
<proteinExistence type="inferred from homology"/>
<evidence type="ECO:0000256" key="6">
    <source>
        <dbReference type="ARBA" id="ARBA00068106"/>
    </source>
</evidence>
<reference evidence="7" key="1">
    <citation type="submission" date="2022-03" db="EMBL/GenBank/DDBJ databases">
        <title>The complete genome sequence of a Methyloterrigena soli.</title>
        <authorList>
            <person name="Zi Z."/>
        </authorList>
    </citation>
    <scope>NUCLEOTIDE SEQUENCE</scope>
    <source>
        <strain evidence="7">M48</strain>
    </source>
</reference>
<protein>
    <recommendedName>
        <fullName evidence="6">Delta(1)-pyrroline-2-carboxylate/Delta(1)-piperideine-2-carboxylate reductase</fullName>
        <ecNumber evidence="5">1.5.1.21</ecNumber>
    </recommendedName>
</protein>
<keyword evidence="2" id="KW-0560">Oxidoreductase</keyword>
<keyword evidence="8" id="KW-1185">Reference proteome</keyword>
<evidence type="ECO:0000256" key="1">
    <source>
        <dbReference type="ARBA" id="ARBA00006056"/>
    </source>
</evidence>